<evidence type="ECO:0000313" key="1">
    <source>
        <dbReference type="EMBL" id="PUU81864.1"/>
    </source>
</evidence>
<accession>A0A2T7A2A9</accession>
<dbReference type="EMBL" id="NESQ01000038">
    <property type="protein sequence ID" value="PUU81864.1"/>
    <property type="molecule type" value="Genomic_DNA"/>
</dbReference>
<sequence>MVFPTTRIRMTLVNTTAIAYTNTMRLRPIFCSYAITVVFTNVMCLRADRGSPQRGLTNVGSKFPLMSMRFLLVPWLCVRLSFVDPSSSLQRVSGGASRELTKLKSGALTYLGNPERIYAEFLLYIMAILSDTHFVVF</sequence>
<reference evidence="1 2" key="1">
    <citation type="submission" date="2017-04" db="EMBL/GenBank/DDBJ databases">
        <title>Draft genome sequence of Tuber borchii Vittad., a whitish edible truffle.</title>
        <authorList>
            <consortium name="DOE Joint Genome Institute"/>
            <person name="Murat C."/>
            <person name="Kuo A."/>
            <person name="Barry K.W."/>
            <person name="Clum A."/>
            <person name="Dockter R.B."/>
            <person name="Fauchery L."/>
            <person name="Iotti M."/>
            <person name="Kohler A."/>
            <person name="Labutti K."/>
            <person name="Lindquist E.A."/>
            <person name="Lipzen A."/>
            <person name="Ohm R.A."/>
            <person name="Wang M."/>
            <person name="Grigoriev I.V."/>
            <person name="Zambonelli A."/>
            <person name="Martin F.M."/>
        </authorList>
    </citation>
    <scope>NUCLEOTIDE SEQUENCE [LARGE SCALE GENOMIC DNA]</scope>
    <source>
        <strain evidence="1 2">Tbo3840</strain>
    </source>
</reference>
<protein>
    <submittedName>
        <fullName evidence="1">Uncharacterized protein</fullName>
    </submittedName>
</protein>
<comment type="caution">
    <text evidence="1">The sequence shown here is derived from an EMBL/GenBank/DDBJ whole genome shotgun (WGS) entry which is preliminary data.</text>
</comment>
<gene>
    <name evidence="1" type="ORF">B9Z19DRAFT_544796</name>
</gene>
<keyword evidence="2" id="KW-1185">Reference proteome</keyword>
<proteinExistence type="predicted"/>
<name>A0A2T7A2A9_TUBBO</name>
<organism evidence="1 2">
    <name type="scientific">Tuber borchii</name>
    <name type="common">White truffle</name>
    <dbReference type="NCBI Taxonomy" id="42251"/>
    <lineage>
        <taxon>Eukaryota</taxon>
        <taxon>Fungi</taxon>
        <taxon>Dikarya</taxon>
        <taxon>Ascomycota</taxon>
        <taxon>Pezizomycotina</taxon>
        <taxon>Pezizomycetes</taxon>
        <taxon>Pezizales</taxon>
        <taxon>Tuberaceae</taxon>
        <taxon>Tuber</taxon>
    </lineage>
</organism>
<evidence type="ECO:0000313" key="2">
    <source>
        <dbReference type="Proteomes" id="UP000244722"/>
    </source>
</evidence>
<dbReference type="AlphaFoldDB" id="A0A2T7A2A9"/>
<dbReference type="Proteomes" id="UP000244722">
    <property type="component" value="Unassembled WGS sequence"/>
</dbReference>